<proteinExistence type="predicted"/>
<dbReference type="AlphaFoldDB" id="G5J1U1"/>
<comment type="caution">
    <text evidence="1">The sequence shown here is derived from an EMBL/GenBank/DDBJ whole genome shotgun (WGS) entry which is preliminary data.</text>
</comment>
<gene>
    <name evidence="1" type="ORF">CWATWH0003_1472</name>
</gene>
<evidence type="ECO:0000313" key="1">
    <source>
        <dbReference type="EMBL" id="EHJ13822.1"/>
    </source>
</evidence>
<reference evidence="1 2" key="1">
    <citation type="journal article" date="2011" name="Front. Microbiol.">
        <title>Two Strains of Crocosphaera watsonii with Highly Conserved Genomes are Distinguished by Strain-Specific Features.</title>
        <authorList>
            <person name="Bench S.R."/>
            <person name="Ilikchyan I.N."/>
            <person name="Tripp H.J."/>
            <person name="Zehr J.P."/>
        </authorList>
    </citation>
    <scope>NUCLEOTIDE SEQUENCE [LARGE SCALE GENOMIC DNA]</scope>
    <source>
        <strain evidence="1 2">WH 0003</strain>
    </source>
</reference>
<sequence length="42" mass="4742">MAIRLANQLYGFIIRSFLQNWESLTWGIVMGLGTSSQSDYSS</sequence>
<dbReference type="EMBL" id="AESD01000228">
    <property type="protein sequence ID" value="EHJ13822.1"/>
    <property type="molecule type" value="Genomic_DNA"/>
</dbReference>
<accession>G5J1U1</accession>
<organism evidence="1 2">
    <name type="scientific">Crocosphaera watsonii WH 0003</name>
    <dbReference type="NCBI Taxonomy" id="423471"/>
    <lineage>
        <taxon>Bacteria</taxon>
        <taxon>Bacillati</taxon>
        <taxon>Cyanobacteriota</taxon>
        <taxon>Cyanophyceae</taxon>
        <taxon>Oscillatoriophycideae</taxon>
        <taxon>Chroococcales</taxon>
        <taxon>Aphanothecaceae</taxon>
        <taxon>Crocosphaera</taxon>
    </lineage>
</organism>
<dbReference type="PATRIC" id="fig|423471.3.peg.1369"/>
<evidence type="ECO:0000313" key="2">
    <source>
        <dbReference type="Proteomes" id="UP000003477"/>
    </source>
</evidence>
<protein>
    <submittedName>
        <fullName evidence="1">Uncharacterized protein</fullName>
    </submittedName>
</protein>
<name>G5J1U1_CROWT</name>
<dbReference type="Proteomes" id="UP000003477">
    <property type="component" value="Unassembled WGS sequence"/>
</dbReference>